<name>A0ABX0A0N1_9BACI</name>
<protein>
    <recommendedName>
        <fullName evidence="3">Inhibitor of sigma-G Gin</fullName>
    </recommendedName>
</protein>
<sequence>MKAITECVVCEKEIDVLESFNGEMMCEECYHAPENHVFGDGEEVNDLWPKL</sequence>
<keyword evidence="2" id="KW-1185">Reference proteome</keyword>
<accession>A0ABX0A0N1</accession>
<dbReference type="EMBL" id="JAACYS010000011">
    <property type="protein sequence ID" value="NCU16970.1"/>
    <property type="molecule type" value="Genomic_DNA"/>
</dbReference>
<evidence type="ECO:0008006" key="3">
    <source>
        <dbReference type="Google" id="ProtNLM"/>
    </source>
</evidence>
<dbReference type="Proteomes" id="UP000743899">
    <property type="component" value="Unassembled WGS sequence"/>
</dbReference>
<evidence type="ECO:0000313" key="2">
    <source>
        <dbReference type="Proteomes" id="UP000743899"/>
    </source>
</evidence>
<comment type="caution">
    <text evidence="1">The sequence shown here is derived from an EMBL/GenBank/DDBJ whole genome shotgun (WGS) entry which is preliminary data.</text>
</comment>
<reference evidence="1 2" key="1">
    <citation type="submission" date="2020-01" db="EMBL/GenBank/DDBJ databases">
        <title>A novel Bacillus sp. from Pasinler.</title>
        <authorList>
            <person name="Adiguzel A."/>
            <person name="Ay H."/>
            <person name="Baltaci M.O."/>
        </authorList>
    </citation>
    <scope>NUCLEOTIDE SEQUENCE [LARGE SCALE GENOMIC DNA]</scope>
    <source>
        <strain evidence="1 2">P1</strain>
    </source>
</reference>
<evidence type="ECO:0000313" key="1">
    <source>
        <dbReference type="EMBL" id="NCU16970.1"/>
    </source>
</evidence>
<organism evidence="1 2">
    <name type="scientific">Pallidibacillus pasinlerensis</name>
    <dbReference type="NCBI Taxonomy" id="2703818"/>
    <lineage>
        <taxon>Bacteria</taxon>
        <taxon>Bacillati</taxon>
        <taxon>Bacillota</taxon>
        <taxon>Bacilli</taxon>
        <taxon>Bacillales</taxon>
        <taxon>Bacillaceae</taxon>
        <taxon>Pallidibacillus</taxon>
    </lineage>
</organism>
<gene>
    <name evidence="1" type="ORF">GW534_04180</name>
</gene>
<dbReference type="RefSeq" id="WP_161919806.1">
    <property type="nucleotide sequence ID" value="NZ_JAACYS010000011.1"/>
</dbReference>
<proteinExistence type="predicted"/>